<protein>
    <submittedName>
        <fullName evidence="2">Uncharacterized protein</fullName>
    </submittedName>
</protein>
<evidence type="ECO:0000256" key="1">
    <source>
        <dbReference type="SAM" id="MobiDB-lite"/>
    </source>
</evidence>
<sequence>MRSGARRSSLSEAGNQFYGEPVRQMHDNLSGCRLLIQVQNKSQSGVIIACGVRYCYVLTVVNNLLRNAENDILVTFVNGREIVVKASKYVTHCSNKLSIIFLTHGTEEVPGMQQVQFSGPEEIKDTVVYTLCDCRKVVYNYDGMVGQAAATSIFTGGNAGVLGHKNNGADDFWHNCSAGYGVTRGSGVFNRMRQMIGMNLLYWKGWTKALRLDRIKDEIGEMFPETRDMMKSTSRPKASTVEPPRTASPVHEGVNWSFCQCHVQDPDAPCSELDEADMEKNE</sequence>
<dbReference type="Proteomes" id="UP000324897">
    <property type="component" value="Unassembled WGS sequence"/>
</dbReference>
<accession>A0A5J9UFZ7</accession>
<evidence type="ECO:0000313" key="2">
    <source>
        <dbReference type="EMBL" id="TVU22456.1"/>
    </source>
</evidence>
<proteinExistence type="predicted"/>
<dbReference type="EMBL" id="RWGY01000026">
    <property type="protein sequence ID" value="TVU22456.1"/>
    <property type="molecule type" value="Genomic_DNA"/>
</dbReference>
<gene>
    <name evidence="2" type="ORF">EJB05_32153</name>
</gene>
<dbReference type="AlphaFoldDB" id="A0A5J9UFZ7"/>
<name>A0A5J9UFZ7_9POAL</name>
<reference evidence="2 3" key="1">
    <citation type="journal article" date="2019" name="Sci. Rep.">
        <title>A high-quality genome of Eragrostis curvula grass provides insights into Poaceae evolution and supports new strategies to enhance forage quality.</title>
        <authorList>
            <person name="Carballo J."/>
            <person name="Santos B.A.C.M."/>
            <person name="Zappacosta D."/>
            <person name="Garbus I."/>
            <person name="Selva J.P."/>
            <person name="Gallo C.A."/>
            <person name="Diaz A."/>
            <person name="Albertini E."/>
            <person name="Caccamo M."/>
            <person name="Echenique V."/>
        </authorList>
    </citation>
    <scope>NUCLEOTIDE SEQUENCE [LARGE SCALE GENOMIC DNA]</scope>
    <source>
        <strain evidence="3">cv. Victoria</strain>
        <tissue evidence="2">Leaf</tissue>
    </source>
</reference>
<evidence type="ECO:0000313" key="3">
    <source>
        <dbReference type="Proteomes" id="UP000324897"/>
    </source>
</evidence>
<organism evidence="2 3">
    <name type="scientific">Eragrostis curvula</name>
    <name type="common">weeping love grass</name>
    <dbReference type="NCBI Taxonomy" id="38414"/>
    <lineage>
        <taxon>Eukaryota</taxon>
        <taxon>Viridiplantae</taxon>
        <taxon>Streptophyta</taxon>
        <taxon>Embryophyta</taxon>
        <taxon>Tracheophyta</taxon>
        <taxon>Spermatophyta</taxon>
        <taxon>Magnoliopsida</taxon>
        <taxon>Liliopsida</taxon>
        <taxon>Poales</taxon>
        <taxon>Poaceae</taxon>
        <taxon>PACMAD clade</taxon>
        <taxon>Chloridoideae</taxon>
        <taxon>Eragrostideae</taxon>
        <taxon>Eragrostidinae</taxon>
        <taxon>Eragrostis</taxon>
    </lineage>
</organism>
<feature type="region of interest" description="Disordered" evidence="1">
    <location>
        <begin position="227"/>
        <end position="249"/>
    </location>
</feature>
<dbReference type="Gramene" id="TVU22456">
    <property type="protein sequence ID" value="TVU22456"/>
    <property type="gene ID" value="EJB05_32153"/>
</dbReference>
<feature type="non-terminal residue" evidence="2">
    <location>
        <position position="1"/>
    </location>
</feature>
<keyword evidence="3" id="KW-1185">Reference proteome</keyword>
<comment type="caution">
    <text evidence="2">The sequence shown here is derived from an EMBL/GenBank/DDBJ whole genome shotgun (WGS) entry which is preliminary data.</text>
</comment>